<evidence type="ECO:0000259" key="19">
    <source>
        <dbReference type="Pfam" id="PF07687"/>
    </source>
</evidence>
<organism evidence="20 21">
    <name type="scientific">Umboniibacter marinipuniceus</name>
    <dbReference type="NCBI Taxonomy" id="569599"/>
    <lineage>
        <taxon>Bacteria</taxon>
        <taxon>Pseudomonadati</taxon>
        <taxon>Pseudomonadota</taxon>
        <taxon>Gammaproteobacteria</taxon>
        <taxon>Cellvibrionales</taxon>
        <taxon>Cellvibrionaceae</taxon>
        <taxon>Umboniibacter</taxon>
    </lineage>
</organism>
<dbReference type="Pfam" id="PF01546">
    <property type="entry name" value="Peptidase_M20"/>
    <property type="match status" value="1"/>
</dbReference>
<accession>A0A3M0A472</accession>
<feature type="domain" description="Peptidase M20 dimerisation" evidence="19">
    <location>
        <begin position="209"/>
        <end position="293"/>
    </location>
</feature>
<dbReference type="EC" id="3.4.13.18" evidence="11"/>
<dbReference type="CDD" id="cd03890">
    <property type="entry name" value="M20_pepD"/>
    <property type="match status" value="1"/>
</dbReference>
<keyword evidence="6" id="KW-0862">Zinc</keyword>
<dbReference type="NCBIfam" id="TIGR01893">
    <property type="entry name" value="aa-his-dipept"/>
    <property type="match status" value="1"/>
</dbReference>
<dbReference type="PRINTS" id="PR00934">
    <property type="entry name" value="XHISDIPTASE"/>
</dbReference>
<protein>
    <recommendedName>
        <fullName evidence="14">Cytosol non-specific dipeptidase</fullName>
        <ecNumber evidence="11">3.4.13.18</ecNumber>
    </recommendedName>
    <alternativeName>
        <fullName evidence="17">Aminoacyl-histidine dipeptidase</fullName>
    </alternativeName>
    <alternativeName>
        <fullName evidence="16">Beta-alanyl-histidine dipeptidase</fullName>
    </alternativeName>
    <alternativeName>
        <fullName evidence="15">Carnosinase</fullName>
    </alternativeName>
    <alternativeName>
        <fullName evidence="12">Peptidase D</fullName>
    </alternativeName>
    <alternativeName>
        <fullName evidence="18">Xaa-His dipeptidase</fullName>
    </alternativeName>
</protein>
<dbReference type="SUPFAM" id="SSF53187">
    <property type="entry name" value="Zn-dependent exopeptidases"/>
    <property type="match status" value="1"/>
</dbReference>
<dbReference type="PANTHER" id="PTHR43501">
    <property type="entry name" value="CYTOSOL NON-SPECIFIC DIPEPTIDASE"/>
    <property type="match status" value="1"/>
</dbReference>
<dbReference type="InterPro" id="IPR011650">
    <property type="entry name" value="Peptidase_M20_dimer"/>
</dbReference>
<reference evidence="20 21" key="1">
    <citation type="submission" date="2018-10" db="EMBL/GenBank/DDBJ databases">
        <title>Genomic Encyclopedia of Type Strains, Phase IV (KMG-IV): sequencing the most valuable type-strain genomes for metagenomic binning, comparative biology and taxonomic classification.</title>
        <authorList>
            <person name="Goeker M."/>
        </authorList>
    </citation>
    <scope>NUCLEOTIDE SEQUENCE [LARGE SCALE GENOMIC DNA]</scope>
    <source>
        <strain evidence="20 21">DSM 25080</strain>
    </source>
</reference>
<dbReference type="RefSeq" id="WP_121877183.1">
    <property type="nucleotide sequence ID" value="NZ_REFJ01000004.1"/>
</dbReference>
<comment type="similarity">
    <text evidence="13">Belongs to the peptidase M20C family.</text>
</comment>
<evidence type="ECO:0000313" key="20">
    <source>
        <dbReference type="EMBL" id="RMA79427.1"/>
    </source>
</evidence>
<dbReference type="GO" id="GO:0005829">
    <property type="term" value="C:cytosol"/>
    <property type="evidence" value="ECO:0007669"/>
    <property type="project" value="TreeGrafter"/>
</dbReference>
<evidence type="ECO:0000256" key="3">
    <source>
        <dbReference type="ARBA" id="ARBA00022670"/>
    </source>
</evidence>
<dbReference type="GO" id="GO:0070573">
    <property type="term" value="F:metallodipeptidase activity"/>
    <property type="evidence" value="ECO:0007669"/>
    <property type="project" value="TreeGrafter"/>
</dbReference>
<dbReference type="Pfam" id="PF07687">
    <property type="entry name" value="M20_dimer"/>
    <property type="match status" value="1"/>
</dbReference>
<dbReference type="Gene3D" id="3.40.630.10">
    <property type="entry name" value="Zn peptidases"/>
    <property type="match status" value="2"/>
</dbReference>
<keyword evidence="5" id="KW-0378">Hydrolase</keyword>
<keyword evidence="21" id="KW-1185">Reference proteome</keyword>
<dbReference type="AlphaFoldDB" id="A0A3M0A472"/>
<dbReference type="FunFam" id="3.40.630.10:FF:000015">
    <property type="entry name" value="Aminoacyl-histidine dipeptidase PepD"/>
    <property type="match status" value="1"/>
</dbReference>
<evidence type="ECO:0000256" key="2">
    <source>
        <dbReference type="ARBA" id="ARBA00001947"/>
    </source>
</evidence>
<keyword evidence="7" id="KW-0224">Dipeptidase</keyword>
<evidence type="ECO:0000256" key="10">
    <source>
        <dbReference type="ARBA" id="ARBA00036421"/>
    </source>
</evidence>
<evidence type="ECO:0000256" key="17">
    <source>
        <dbReference type="ARBA" id="ARBA00077688"/>
    </source>
</evidence>
<evidence type="ECO:0000256" key="11">
    <source>
        <dbReference type="ARBA" id="ARBA00038976"/>
    </source>
</evidence>
<evidence type="ECO:0000256" key="18">
    <source>
        <dbReference type="ARBA" id="ARBA00078074"/>
    </source>
</evidence>
<dbReference type="Proteomes" id="UP000267187">
    <property type="component" value="Unassembled WGS sequence"/>
</dbReference>
<sequence>MTALVDVQLQPEKIWSFFAELTQIPRPSKHEQAVIDWIVAFAEARELAWEQDSIGNVIVRKSAMPGCEHLQTAILQSHIDMVPQKNAETKHDFLVDPIKAYVDGDWVKADGTTLGADNGMGVAAMMAVLDASDIQHGPIEALFTIDEEAGMTGAMNLDPGMLKGSLLFNLDTEDDGELYVGCAGGVDVNVDFDYEPLEVPADVNAWQLSVKGLLGGHSGVDIHLTRGNANKLLNRVIRKLLQAGIELNVADIKGGSLRNAIAREAFATLLVPDFQEDELITVLDEIAEEIAAEWQLAEPNLSITVVPTKSPADYIPLDDILRLLRAIDATPHGVTKMSVSLPGIVETSNNLGVIRAGKSKIKVRCLVRSLMDSARDEFCEEVAAGFYLAGANVSFTGAYPGWAPKMDSPLLKAMSDTHEDLFGFAPKVKVIHAGLECGILGAIYPNWDMISFGPTIRGAHSPDERVEIAAVARFWDLLKAALERVPAA</sequence>
<dbReference type="FunFam" id="3.40.630.10:FF:000018">
    <property type="entry name" value="Aminoacyl-histidine dipeptidase PepD"/>
    <property type="match status" value="1"/>
</dbReference>
<dbReference type="PIRSF" id="PIRSF016599">
    <property type="entry name" value="Xaa-His_dipept"/>
    <property type="match status" value="1"/>
</dbReference>
<evidence type="ECO:0000256" key="15">
    <source>
        <dbReference type="ARBA" id="ARBA00075285"/>
    </source>
</evidence>
<keyword evidence="4" id="KW-0479">Metal-binding</keyword>
<keyword evidence="8" id="KW-0482">Metalloprotease</keyword>
<comment type="caution">
    <text evidence="20">The sequence shown here is derived from an EMBL/GenBank/DDBJ whole genome shotgun (WGS) entry which is preliminary data.</text>
</comment>
<name>A0A3M0A472_9GAMM</name>
<comment type="cofactor">
    <cofactor evidence="1">
        <name>Co(2+)</name>
        <dbReference type="ChEBI" id="CHEBI:48828"/>
    </cofactor>
</comment>
<dbReference type="GO" id="GO:0006508">
    <property type="term" value="P:proteolysis"/>
    <property type="evidence" value="ECO:0007669"/>
    <property type="project" value="UniProtKB-KW"/>
</dbReference>
<evidence type="ECO:0000256" key="5">
    <source>
        <dbReference type="ARBA" id="ARBA00022801"/>
    </source>
</evidence>
<proteinExistence type="inferred from homology"/>
<evidence type="ECO:0000256" key="13">
    <source>
        <dbReference type="ARBA" id="ARBA00061423"/>
    </source>
</evidence>
<keyword evidence="9" id="KW-0170">Cobalt</keyword>
<dbReference type="PANTHER" id="PTHR43501:SF1">
    <property type="entry name" value="CYTOSOL NON-SPECIFIC DIPEPTIDASE"/>
    <property type="match status" value="1"/>
</dbReference>
<evidence type="ECO:0000256" key="8">
    <source>
        <dbReference type="ARBA" id="ARBA00023049"/>
    </source>
</evidence>
<evidence type="ECO:0000256" key="7">
    <source>
        <dbReference type="ARBA" id="ARBA00022997"/>
    </source>
</evidence>
<evidence type="ECO:0000256" key="4">
    <source>
        <dbReference type="ARBA" id="ARBA00022723"/>
    </source>
</evidence>
<comment type="catalytic activity">
    <reaction evidence="10">
        <text>Hydrolysis of dipeptides, preferentially hydrophobic dipeptides including prolyl amino acids.</text>
        <dbReference type="EC" id="3.4.13.18"/>
    </reaction>
</comment>
<evidence type="ECO:0000256" key="6">
    <source>
        <dbReference type="ARBA" id="ARBA00022833"/>
    </source>
</evidence>
<keyword evidence="3" id="KW-0645">Protease</keyword>
<evidence type="ECO:0000256" key="9">
    <source>
        <dbReference type="ARBA" id="ARBA00023285"/>
    </source>
</evidence>
<dbReference type="InterPro" id="IPR001160">
    <property type="entry name" value="Peptidase_M20C"/>
</dbReference>
<evidence type="ECO:0000313" key="21">
    <source>
        <dbReference type="Proteomes" id="UP000267187"/>
    </source>
</evidence>
<evidence type="ECO:0000256" key="12">
    <source>
        <dbReference type="ARBA" id="ARBA00044252"/>
    </source>
</evidence>
<dbReference type="GO" id="GO:0046872">
    <property type="term" value="F:metal ion binding"/>
    <property type="evidence" value="ECO:0007669"/>
    <property type="project" value="UniProtKB-KW"/>
</dbReference>
<comment type="cofactor">
    <cofactor evidence="2">
        <name>Zn(2+)</name>
        <dbReference type="ChEBI" id="CHEBI:29105"/>
    </cofactor>
</comment>
<dbReference type="OrthoDB" id="9773892at2"/>
<evidence type="ECO:0000256" key="14">
    <source>
        <dbReference type="ARBA" id="ARBA00071271"/>
    </source>
</evidence>
<gene>
    <name evidence="20" type="ORF">DFR27_1868</name>
</gene>
<evidence type="ECO:0000256" key="1">
    <source>
        <dbReference type="ARBA" id="ARBA00001941"/>
    </source>
</evidence>
<dbReference type="EMBL" id="REFJ01000004">
    <property type="protein sequence ID" value="RMA79427.1"/>
    <property type="molecule type" value="Genomic_DNA"/>
</dbReference>
<evidence type="ECO:0000256" key="16">
    <source>
        <dbReference type="ARBA" id="ARBA00076004"/>
    </source>
</evidence>
<dbReference type="InterPro" id="IPR002933">
    <property type="entry name" value="Peptidase_M20"/>
</dbReference>